<dbReference type="PANTHER" id="PTHR30561:SF1">
    <property type="entry name" value="MULTIDRUG TRANSPORTER EMRE"/>
    <property type="match status" value="1"/>
</dbReference>
<keyword evidence="3" id="KW-1003">Cell membrane</keyword>
<dbReference type="KEGG" id="gcr:GcLGCM259_1787"/>
<dbReference type="InterPro" id="IPR045324">
    <property type="entry name" value="Small_multidrug_res"/>
</dbReference>
<reference evidence="9 10" key="1">
    <citation type="submission" date="2018-12" db="EMBL/GenBank/DDBJ databases">
        <title>Complete Genome Sequence of Glutamicibacter creatinolyticus strain LGCM259,isolated from an abscess of a 12-year-old mare in Italy.</title>
        <authorList>
            <person name="Santos R.G."/>
            <person name="Silva A.L."/>
            <person name="Seyffert N."/>
            <person name="Castro T.L.P."/>
            <person name="Attili A.R."/>
            <person name="Rifici C."/>
            <person name="Mazzullo G."/>
            <person name="Brenig B."/>
            <person name="Venanzi F."/>
            <person name="Azevedo V."/>
        </authorList>
    </citation>
    <scope>NUCLEOTIDE SEQUENCE [LARGE SCALE GENOMIC DNA]</scope>
    <source>
        <strain evidence="9 10">LGCM 259</strain>
    </source>
</reference>
<dbReference type="SUPFAM" id="SSF103481">
    <property type="entry name" value="Multidrug resistance efflux transporter EmrE"/>
    <property type="match status" value="1"/>
</dbReference>
<comment type="similarity">
    <text evidence="7">Belongs to the drug/metabolite transporter (DMT) superfamily. Small multidrug resistance (SMR) (TC 2.A.7.1) family.</text>
</comment>
<protein>
    <submittedName>
        <fullName evidence="9">QacE family quaternary ammonium compound efflux SMR transporter</fullName>
    </submittedName>
</protein>
<keyword evidence="5 8" id="KW-1133">Transmembrane helix</keyword>
<dbReference type="Gene3D" id="1.10.3730.20">
    <property type="match status" value="1"/>
</dbReference>
<keyword evidence="6 8" id="KW-0472">Membrane</keyword>
<proteinExistence type="inferred from homology"/>
<dbReference type="GO" id="GO:0015297">
    <property type="term" value="F:antiporter activity"/>
    <property type="evidence" value="ECO:0007669"/>
    <property type="project" value="TreeGrafter"/>
</dbReference>
<dbReference type="GO" id="GO:0015199">
    <property type="term" value="F:amino-acid betaine transmembrane transporter activity"/>
    <property type="evidence" value="ECO:0007669"/>
    <property type="project" value="TreeGrafter"/>
</dbReference>
<dbReference type="GO" id="GO:0031460">
    <property type="term" value="P:glycine betaine transport"/>
    <property type="evidence" value="ECO:0007669"/>
    <property type="project" value="TreeGrafter"/>
</dbReference>
<evidence type="ECO:0000313" key="9">
    <source>
        <dbReference type="EMBL" id="QCY47505.1"/>
    </source>
</evidence>
<dbReference type="GO" id="GO:0005886">
    <property type="term" value="C:plasma membrane"/>
    <property type="evidence" value="ECO:0007669"/>
    <property type="project" value="UniProtKB-SubCell"/>
</dbReference>
<keyword evidence="4 7" id="KW-0812">Transmembrane</keyword>
<feature type="transmembrane region" description="Helical" evidence="8">
    <location>
        <begin position="30"/>
        <end position="49"/>
    </location>
</feature>
<evidence type="ECO:0000256" key="6">
    <source>
        <dbReference type="ARBA" id="ARBA00023136"/>
    </source>
</evidence>
<evidence type="ECO:0000256" key="4">
    <source>
        <dbReference type="ARBA" id="ARBA00022692"/>
    </source>
</evidence>
<feature type="transmembrane region" description="Helical" evidence="8">
    <location>
        <begin position="84"/>
        <end position="102"/>
    </location>
</feature>
<feature type="transmembrane region" description="Helical" evidence="8">
    <location>
        <begin position="56"/>
        <end position="78"/>
    </location>
</feature>
<keyword evidence="2" id="KW-0813">Transport</keyword>
<dbReference type="GO" id="GO:0015220">
    <property type="term" value="F:choline transmembrane transporter activity"/>
    <property type="evidence" value="ECO:0007669"/>
    <property type="project" value="TreeGrafter"/>
</dbReference>
<evidence type="ECO:0000256" key="1">
    <source>
        <dbReference type="ARBA" id="ARBA00004651"/>
    </source>
</evidence>
<evidence type="ECO:0000256" key="5">
    <source>
        <dbReference type="ARBA" id="ARBA00022989"/>
    </source>
</evidence>
<gene>
    <name evidence="9" type="ORF">GcLGCM259_1787</name>
</gene>
<dbReference type="AlphaFoldDB" id="A0A5B7WW16"/>
<name>A0A5B7WW16_9MICC</name>
<dbReference type="EMBL" id="CP034412">
    <property type="protein sequence ID" value="QCY47505.1"/>
    <property type="molecule type" value="Genomic_DNA"/>
</dbReference>
<dbReference type="PANTHER" id="PTHR30561">
    <property type="entry name" value="SMR FAMILY PROTON-DEPENDENT DRUG EFFLUX TRANSPORTER SUGE"/>
    <property type="match status" value="1"/>
</dbReference>
<organism evidence="9 10">
    <name type="scientific">Glutamicibacter creatinolyticus</name>
    <dbReference type="NCBI Taxonomy" id="162496"/>
    <lineage>
        <taxon>Bacteria</taxon>
        <taxon>Bacillati</taxon>
        <taxon>Actinomycetota</taxon>
        <taxon>Actinomycetes</taxon>
        <taxon>Micrococcales</taxon>
        <taxon>Micrococcaceae</taxon>
        <taxon>Glutamicibacter</taxon>
    </lineage>
</organism>
<evidence type="ECO:0000256" key="3">
    <source>
        <dbReference type="ARBA" id="ARBA00022475"/>
    </source>
</evidence>
<dbReference type="Proteomes" id="UP000307000">
    <property type="component" value="Chromosome"/>
</dbReference>
<accession>A0A5B7WW16</accession>
<dbReference type="InterPro" id="IPR037185">
    <property type="entry name" value="EmrE-like"/>
</dbReference>
<keyword evidence="10" id="KW-1185">Reference proteome</keyword>
<evidence type="ECO:0000313" key="10">
    <source>
        <dbReference type="Proteomes" id="UP000307000"/>
    </source>
</evidence>
<comment type="subcellular location">
    <subcellularLocation>
        <location evidence="1 7">Cell membrane</location>
        <topology evidence="1 7">Multi-pass membrane protein</topology>
    </subcellularLocation>
</comment>
<evidence type="ECO:0000256" key="2">
    <source>
        <dbReference type="ARBA" id="ARBA00022448"/>
    </source>
</evidence>
<dbReference type="RefSeq" id="WP_138926433.1">
    <property type="nucleotide sequence ID" value="NZ_CP034412.1"/>
</dbReference>
<dbReference type="Pfam" id="PF00893">
    <property type="entry name" value="Multi_Drug_Res"/>
    <property type="match status" value="1"/>
</dbReference>
<dbReference type="InterPro" id="IPR000390">
    <property type="entry name" value="Small_drug/metabolite_transptr"/>
</dbReference>
<evidence type="ECO:0000256" key="8">
    <source>
        <dbReference type="SAM" id="Phobius"/>
    </source>
</evidence>
<sequence>MKRWLLLALAVIAEVSGSLSMKLALDAPALYLVTAAGYIVAFAALAATLRAGMALGAAYGIWGACGVALTALFSHLLFTEPLTPVMLLGMGLIIAGVLLVEFGSQRAAAGQGTAPAPRGRSGA</sequence>
<evidence type="ECO:0000256" key="7">
    <source>
        <dbReference type="RuleBase" id="RU003942"/>
    </source>
</evidence>